<evidence type="ECO:0000313" key="2">
    <source>
        <dbReference type="EMBL" id="KFD60494.1"/>
    </source>
</evidence>
<gene>
    <name evidence="2" type="ORF">M514_27330</name>
</gene>
<dbReference type="Proteomes" id="UP000030758">
    <property type="component" value="Unassembled WGS sequence"/>
</dbReference>
<accession>A0A085MTE8</accession>
<proteinExistence type="predicted"/>
<dbReference type="AlphaFoldDB" id="A0A085MTE8"/>
<dbReference type="EMBL" id="KL367664">
    <property type="protein sequence ID" value="KFD60494.1"/>
    <property type="molecule type" value="Genomic_DNA"/>
</dbReference>
<evidence type="ECO:0000256" key="1">
    <source>
        <dbReference type="SAM" id="MobiDB-lite"/>
    </source>
</evidence>
<sequence>MKTFERRLNPPQMVTERSRNLDNWVTASYEITRLIADTGNSHNVGESLILPSASIIMTAMTNTDAKEMLQSIPLSNSTVSRRTDEMTEDTEERLVSSI</sequence>
<protein>
    <submittedName>
        <fullName evidence="2">Uncharacterized protein</fullName>
    </submittedName>
</protein>
<dbReference type="PANTHER" id="PTHR45913:SF19">
    <property type="entry name" value="LOW QUALITY PROTEIN: ZINC FINGER BED DOMAIN-CONTAINING PROTEIN 5-LIKE"/>
    <property type="match status" value="1"/>
</dbReference>
<organism evidence="2">
    <name type="scientific">Trichuris suis</name>
    <name type="common">pig whipworm</name>
    <dbReference type="NCBI Taxonomy" id="68888"/>
    <lineage>
        <taxon>Eukaryota</taxon>
        <taxon>Metazoa</taxon>
        <taxon>Ecdysozoa</taxon>
        <taxon>Nematoda</taxon>
        <taxon>Enoplea</taxon>
        <taxon>Dorylaimia</taxon>
        <taxon>Trichinellida</taxon>
        <taxon>Trichuridae</taxon>
        <taxon>Trichuris</taxon>
    </lineage>
</organism>
<feature type="region of interest" description="Disordered" evidence="1">
    <location>
        <begin position="76"/>
        <end position="98"/>
    </location>
</feature>
<name>A0A085MTE8_9BILA</name>
<reference evidence="2" key="1">
    <citation type="journal article" date="2014" name="Nat. Genet.">
        <title>Genome and transcriptome of the porcine whipworm Trichuris suis.</title>
        <authorList>
            <person name="Jex A.R."/>
            <person name="Nejsum P."/>
            <person name="Schwarz E.M."/>
            <person name="Hu L."/>
            <person name="Young N.D."/>
            <person name="Hall R.S."/>
            <person name="Korhonen P.K."/>
            <person name="Liao S."/>
            <person name="Thamsborg S."/>
            <person name="Xia J."/>
            <person name="Xu P."/>
            <person name="Wang S."/>
            <person name="Scheerlinck J.P."/>
            <person name="Hofmann A."/>
            <person name="Sternberg P.W."/>
            <person name="Wang J."/>
            <person name="Gasser R.B."/>
        </authorList>
    </citation>
    <scope>NUCLEOTIDE SEQUENCE [LARGE SCALE GENOMIC DNA]</scope>
    <source>
        <strain evidence="2">DCEP-RM93F</strain>
    </source>
</reference>
<dbReference type="PANTHER" id="PTHR45913">
    <property type="entry name" value="EPM2A-INTERACTING PROTEIN 1"/>
    <property type="match status" value="1"/>
</dbReference>